<evidence type="ECO:0000259" key="3">
    <source>
        <dbReference type="Pfam" id="PF05193"/>
    </source>
</evidence>
<evidence type="ECO:0000259" key="2">
    <source>
        <dbReference type="Pfam" id="PF00675"/>
    </source>
</evidence>
<dbReference type="InterPro" id="IPR011249">
    <property type="entry name" value="Metalloenz_LuxS/M16"/>
</dbReference>
<feature type="domain" description="Peptidase M16 C-terminal" evidence="3">
    <location>
        <begin position="176"/>
        <end position="349"/>
    </location>
</feature>
<dbReference type="EMBL" id="PQAP01000071">
    <property type="protein sequence ID" value="PWB72857.1"/>
    <property type="molecule type" value="Genomic_DNA"/>
</dbReference>
<dbReference type="Pfam" id="PF05193">
    <property type="entry name" value="Peptidase_M16_C"/>
    <property type="match status" value="1"/>
</dbReference>
<organism evidence="4 5">
    <name type="scientific">candidate division GN15 bacterium</name>
    <dbReference type="NCBI Taxonomy" id="2072418"/>
    <lineage>
        <taxon>Bacteria</taxon>
        <taxon>candidate division GN15</taxon>
    </lineage>
</organism>
<dbReference type="InterPro" id="IPR011765">
    <property type="entry name" value="Pept_M16_N"/>
</dbReference>
<dbReference type="SUPFAM" id="SSF63411">
    <property type="entry name" value="LuxS/MPP-like metallohydrolase"/>
    <property type="match status" value="2"/>
</dbReference>
<dbReference type="PANTHER" id="PTHR11851">
    <property type="entry name" value="METALLOPROTEASE"/>
    <property type="match status" value="1"/>
</dbReference>
<feature type="domain" description="Peptidase M16 N-terminal" evidence="2">
    <location>
        <begin position="22"/>
        <end position="169"/>
    </location>
</feature>
<dbReference type="GO" id="GO:0046872">
    <property type="term" value="F:metal ion binding"/>
    <property type="evidence" value="ECO:0007669"/>
    <property type="project" value="InterPro"/>
</dbReference>
<sequence length="425" mass="47453">MTRRAANKSGIYRKTILRNGLRIVTEEIPGVQSVALGVWVDVGSRNEQKAENGLCHFIEHMLFKGTKRRDAKALASALESLGGSLNGFTSREQTCFYARFLDEHLPTAVDVLADLTCNSNITAEHVEREKKVVLEEIKEALDNPSDKIHDIFAETFWGEHPLGQTIMGPPENILALTRQDVLRFMKEHYRSGSVVVAASGSISHDQLVRMVKQKFRFPSGVSDAAQLADGRTNRTVFIERNRAKQTHMCLGFSAPPYARPEKMTILALSSYLGGGMSSVLFQKVREDRGLAYAVYSFNDFYRDAGVFGVYLGTDAKNLARATAVVLLELRKMKKQKLSPSQLKTLKSQMKGHLILSQESPNGRMNRLARQELMMDRFQTIQEMIHEIEQVSASGICEMANRIFDESRIAVTVLGPVDKGALSEVI</sequence>
<name>A0A855X823_9BACT</name>
<reference evidence="4 5" key="1">
    <citation type="journal article" date="2018" name="ISME J.">
        <title>A methanotrophic archaeon couples anaerobic oxidation of methane to Fe(III) reduction.</title>
        <authorList>
            <person name="Cai C."/>
            <person name="Leu A.O."/>
            <person name="Xie G.J."/>
            <person name="Guo J."/>
            <person name="Feng Y."/>
            <person name="Zhao J.X."/>
            <person name="Tyson G.W."/>
            <person name="Yuan Z."/>
            <person name="Hu S."/>
        </authorList>
    </citation>
    <scope>NUCLEOTIDE SEQUENCE [LARGE SCALE GENOMIC DNA]</scope>
    <source>
        <strain evidence="4">FeB_12</strain>
    </source>
</reference>
<comment type="similarity">
    <text evidence="1">Belongs to the peptidase M16 family.</text>
</comment>
<comment type="caution">
    <text evidence="4">The sequence shown here is derived from an EMBL/GenBank/DDBJ whole genome shotgun (WGS) entry which is preliminary data.</text>
</comment>
<gene>
    <name evidence="4" type="ORF">C3F09_05985</name>
</gene>
<dbReference type="Proteomes" id="UP000250918">
    <property type="component" value="Unassembled WGS sequence"/>
</dbReference>
<dbReference type="InterPro" id="IPR007863">
    <property type="entry name" value="Peptidase_M16_C"/>
</dbReference>
<evidence type="ECO:0000313" key="4">
    <source>
        <dbReference type="EMBL" id="PWB72857.1"/>
    </source>
</evidence>
<dbReference type="Gene3D" id="3.30.830.10">
    <property type="entry name" value="Metalloenzyme, LuxS/M16 peptidase-like"/>
    <property type="match status" value="2"/>
</dbReference>
<protein>
    <submittedName>
        <fullName evidence="4">Peptidase M16</fullName>
    </submittedName>
</protein>
<dbReference type="Pfam" id="PF00675">
    <property type="entry name" value="Peptidase_M16"/>
    <property type="match status" value="1"/>
</dbReference>
<accession>A0A855X823</accession>
<dbReference type="InterPro" id="IPR050361">
    <property type="entry name" value="MPP/UQCRC_Complex"/>
</dbReference>
<evidence type="ECO:0000313" key="5">
    <source>
        <dbReference type="Proteomes" id="UP000250918"/>
    </source>
</evidence>
<dbReference type="AlphaFoldDB" id="A0A855X823"/>
<dbReference type="PANTHER" id="PTHR11851:SF49">
    <property type="entry name" value="MITOCHONDRIAL-PROCESSING PEPTIDASE SUBUNIT ALPHA"/>
    <property type="match status" value="1"/>
</dbReference>
<evidence type="ECO:0000256" key="1">
    <source>
        <dbReference type="ARBA" id="ARBA00007261"/>
    </source>
</evidence>
<dbReference type="FunFam" id="3.30.830.10:FF:000008">
    <property type="entry name" value="Mitochondrial-processing peptidase subunit beta"/>
    <property type="match status" value="1"/>
</dbReference>
<proteinExistence type="inferred from homology"/>